<evidence type="ECO:0000256" key="1">
    <source>
        <dbReference type="PROSITE-ProRule" id="PRU00221"/>
    </source>
</evidence>
<dbReference type="InterPro" id="IPR015943">
    <property type="entry name" value="WD40/YVTN_repeat-like_dom_sf"/>
</dbReference>
<dbReference type="CDD" id="cd00063">
    <property type="entry name" value="FN3"/>
    <property type="match status" value="1"/>
</dbReference>
<dbReference type="PANTHER" id="PTHR47331:SF1">
    <property type="entry name" value="GAG-LIKE PROTEIN"/>
    <property type="match status" value="1"/>
</dbReference>
<feature type="compositionally biased region" description="Basic and acidic residues" evidence="2">
    <location>
        <begin position="1456"/>
        <end position="1471"/>
    </location>
</feature>
<keyword evidence="1" id="KW-0853">WD repeat</keyword>
<dbReference type="SMART" id="SM00320">
    <property type="entry name" value="WD40"/>
    <property type="match status" value="3"/>
</dbReference>
<feature type="compositionally biased region" description="Polar residues" evidence="2">
    <location>
        <begin position="1490"/>
        <end position="1500"/>
    </location>
</feature>
<dbReference type="Pfam" id="PF00400">
    <property type="entry name" value="WD40"/>
    <property type="match status" value="2"/>
</dbReference>
<evidence type="ECO:0000256" key="2">
    <source>
        <dbReference type="SAM" id="MobiDB-lite"/>
    </source>
</evidence>
<dbReference type="SUPFAM" id="SSF49265">
    <property type="entry name" value="Fibronectin type III"/>
    <property type="match status" value="1"/>
</dbReference>
<organism evidence="4 5">
    <name type="scientific">Holothuria leucospilota</name>
    <name type="common">Black long sea cucumber</name>
    <name type="synonym">Mertensiothuria leucospilota</name>
    <dbReference type="NCBI Taxonomy" id="206669"/>
    <lineage>
        <taxon>Eukaryota</taxon>
        <taxon>Metazoa</taxon>
        <taxon>Echinodermata</taxon>
        <taxon>Eleutherozoa</taxon>
        <taxon>Echinozoa</taxon>
        <taxon>Holothuroidea</taxon>
        <taxon>Aspidochirotacea</taxon>
        <taxon>Aspidochirotida</taxon>
        <taxon>Holothuriidae</taxon>
        <taxon>Holothuria</taxon>
    </lineage>
</organism>
<evidence type="ECO:0000313" key="4">
    <source>
        <dbReference type="EMBL" id="KAJ8044414.1"/>
    </source>
</evidence>
<gene>
    <name evidence="4" type="ORF">HOLleu_07154</name>
</gene>
<comment type="caution">
    <text evidence="4">The sequence shown here is derived from an EMBL/GenBank/DDBJ whole genome shotgun (WGS) entry which is preliminary data.</text>
</comment>
<dbReference type="InterPro" id="IPR036322">
    <property type="entry name" value="WD40_repeat_dom_sf"/>
</dbReference>
<feature type="compositionally biased region" description="Polar residues" evidence="2">
    <location>
        <begin position="1256"/>
        <end position="1271"/>
    </location>
</feature>
<feature type="region of interest" description="Disordered" evidence="2">
    <location>
        <begin position="1440"/>
        <end position="1523"/>
    </location>
</feature>
<dbReference type="InterPro" id="IPR003961">
    <property type="entry name" value="FN3_dom"/>
</dbReference>
<dbReference type="InterPro" id="IPR036116">
    <property type="entry name" value="FN3_sf"/>
</dbReference>
<keyword evidence="5" id="KW-1185">Reference proteome</keyword>
<feature type="region of interest" description="Disordered" evidence="2">
    <location>
        <begin position="1174"/>
        <end position="1293"/>
    </location>
</feature>
<dbReference type="InterPro" id="IPR001680">
    <property type="entry name" value="WD40_rpt"/>
</dbReference>
<accession>A0A9Q1HFF3</accession>
<dbReference type="EMBL" id="JAIZAY010000003">
    <property type="protein sequence ID" value="KAJ8044414.1"/>
    <property type="molecule type" value="Genomic_DNA"/>
</dbReference>
<dbReference type="Pfam" id="PF05380">
    <property type="entry name" value="Peptidase_A17"/>
    <property type="match status" value="1"/>
</dbReference>
<dbReference type="InterPro" id="IPR005312">
    <property type="entry name" value="DUF1759"/>
</dbReference>
<dbReference type="OrthoDB" id="5573735at2759"/>
<dbReference type="InterPro" id="IPR013783">
    <property type="entry name" value="Ig-like_fold"/>
</dbReference>
<feature type="region of interest" description="Disordered" evidence="2">
    <location>
        <begin position="1308"/>
        <end position="1343"/>
    </location>
</feature>
<dbReference type="Gene3D" id="2.60.40.10">
    <property type="entry name" value="Immunoglobulins"/>
    <property type="match status" value="1"/>
</dbReference>
<protein>
    <submittedName>
        <fullName evidence="4">DDB1- and CUL4-associated factor 5</fullName>
    </submittedName>
</protein>
<evidence type="ECO:0000313" key="5">
    <source>
        <dbReference type="Proteomes" id="UP001152320"/>
    </source>
</evidence>
<feature type="domain" description="Fibronectin type-III" evidence="3">
    <location>
        <begin position="688"/>
        <end position="785"/>
    </location>
</feature>
<evidence type="ECO:0000259" key="3">
    <source>
        <dbReference type="PROSITE" id="PS50853"/>
    </source>
</evidence>
<feature type="compositionally biased region" description="Polar residues" evidence="2">
    <location>
        <begin position="1440"/>
        <end position="1449"/>
    </location>
</feature>
<feature type="compositionally biased region" description="Basic residues" evidence="2">
    <location>
        <begin position="1504"/>
        <end position="1523"/>
    </location>
</feature>
<proteinExistence type="predicted"/>
<dbReference type="PROSITE" id="PS50082">
    <property type="entry name" value="WD_REPEATS_2"/>
    <property type="match status" value="2"/>
</dbReference>
<feature type="repeat" description="WD" evidence="1">
    <location>
        <begin position="1078"/>
        <end position="1110"/>
    </location>
</feature>
<dbReference type="Pfam" id="PF00041">
    <property type="entry name" value="fn3"/>
    <property type="match status" value="1"/>
</dbReference>
<feature type="compositionally biased region" description="Polar residues" evidence="2">
    <location>
        <begin position="1474"/>
        <end position="1483"/>
    </location>
</feature>
<sequence length="1523" mass="171901">MRELNSLLKMNASKGDIETAMSKARKSDDIKLNTLLSVCAGKALESIQYCVLKPPSEGYKAALKTLKERFGNTAVIVHAWVNKIVNRQRVDAFKLSDSADDLENCVQALSSLNYVHELNNQASLKQIIEKLPKFLQNRWQRENYRLKEKGNIPSLQDVVKFVRVAAMEVNDPVFGTGNVENTPNTAFKSKKNQVNNVSVSAEGSQRLRIHRPPKCWICKSNEHWPEQCKKLSDMKVEDRCEFMKANHACYSCLKVAGRNHRMSNCSRKKVCGEQQGDVKRDKFHHKLLHLSREVGSVSQVSLENIGESLLNVLEVNVLTKHGNVPANVMLDTGSQGTFVREQFAKQLGQKGRSVSAQLTKFGGSVESFQEPDTYIKTVLTFGDKPAPAMTLTALNMTAKESRDSYPKAAKVLARDTYVDDICTSVTSIEQGKKLTQDLDSVLKQGGFNIKEWLSNENLGVEKGTKDESVPIAGKSTEEKVLGIQWDRSNDNLVICIKLDKGIVTADNITKRNALSVIAKVFDPVGFVAPVVVKLKMKMQDLWKANVEWDELLPHDVQQEWRRCFEELQRVNNVKTPRCLTPPDGPKEVSLIEPMNEVQTDEERRVQFCGKVDATMTDLEIDITGCQTWDEMVTKYQEQVPDDKGNPMTASKLENIELMLLRRTQKECFGEGYHVLKQDFVSEAPSYAQSYPLEFSEVSQNSTKVSWPAWDETTDLGVGPITGYKILYRQPDEAFQEIVLDRTHSYHQIDGLTSGTTYEFQVVLVRDGLPSEGRPSNIQNITTLCRELEHVDLHVETMPMSGLEKSLFNVSWRLPSLTEDCEITHQQITLHRLDVADCYRTTRPRPRDYLIQIGTRSKIFVRLRSYSLHNITYLARNPAGTYVTSQLTRTAETSKSVNNKVSGSLETVDVFPHEDAVYGLSPCPTDEQVFASAGADGRILIWDLRQSTREPCFLASANAKEGVALWDVRKPRTCLLRYSSAYTELNAMSVKFNMFGTKILALRRRLPPAIYNVHSPGPVVEFDHSGYYNSCTMKSCCFAGAKDQYILSGSDDFNLFLWKVPEACEEKEKFHISEATLVLSGHRQIVNQVRYNYSKFLIASSGVEKVIKLWSPLKLPGMLDKVDNSRRMFTHQQYFDMMINSNSTLSHDYSHQSTDEDPHMLAFFDSLIQREVEHNISSDSDDSDDASPTSMFFDFVTNSDDSESTDSDHREAPPVSDSDSSSDDERTYHTLTNQSGDNDKNVKQKQNSKRNNRSSNLEITPSEQPTTSSVRPGSSRAASKKESSSEDTSSSHSSGDFFIMKLKSKLFQKISKRRKRSKKTQEIPGKSRFKRIKHQEESDRQANLRQRTAFCKLLKERMPASSDSDSDNNSNEVMEDVLRTLANSLNHRTDVARQRGAAMRVKKLQIASESNCPSQRFEIRIREQGEGSTSHVRVPECAERTNNQEQSLNGANHVANKVKDGERDDQDGEKRKLNNAGQRSSCSDASEMGIASTSQCEPSNDNHFKKVKKSKKKNYRSHNRGSDS</sequence>
<reference evidence="4" key="1">
    <citation type="submission" date="2021-10" db="EMBL/GenBank/DDBJ databases">
        <title>Tropical sea cucumber genome reveals ecological adaptation and Cuvierian tubules defense mechanism.</title>
        <authorList>
            <person name="Chen T."/>
        </authorList>
    </citation>
    <scope>NUCLEOTIDE SEQUENCE</scope>
    <source>
        <strain evidence="4">Nanhai2018</strain>
        <tissue evidence="4">Muscle</tissue>
    </source>
</reference>
<dbReference type="Pfam" id="PF03564">
    <property type="entry name" value="DUF1759"/>
    <property type="match status" value="1"/>
</dbReference>
<dbReference type="PROSITE" id="PS50853">
    <property type="entry name" value="FN3"/>
    <property type="match status" value="1"/>
</dbReference>
<dbReference type="PROSITE" id="PS50294">
    <property type="entry name" value="WD_REPEATS_REGION"/>
    <property type="match status" value="1"/>
</dbReference>
<dbReference type="SMART" id="SM00060">
    <property type="entry name" value="FN3"/>
    <property type="match status" value="1"/>
</dbReference>
<feature type="repeat" description="WD" evidence="1">
    <location>
        <begin position="909"/>
        <end position="944"/>
    </location>
</feature>
<name>A0A9Q1HFF3_HOLLE</name>
<dbReference type="Proteomes" id="UP001152320">
    <property type="component" value="Chromosome 3"/>
</dbReference>
<dbReference type="Gene3D" id="2.130.10.10">
    <property type="entry name" value="YVTN repeat-like/Quinoprotein amine dehydrogenase"/>
    <property type="match status" value="2"/>
</dbReference>
<feature type="compositionally biased region" description="Basic residues" evidence="2">
    <location>
        <begin position="1308"/>
        <end position="1317"/>
    </location>
</feature>
<dbReference type="PANTHER" id="PTHR47331">
    <property type="entry name" value="PHD-TYPE DOMAIN-CONTAINING PROTEIN"/>
    <property type="match status" value="1"/>
</dbReference>
<dbReference type="SUPFAM" id="SSF50978">
    <property type="entry name" value="WD40 repeat-like"/>
    <property type="match status" value="1"/>
</dbReference>
<dbReference type="InterPro" id="IPR008042">
    <property type="entry name" value="Retrotrans_Pao"/>
</dbReference>